<evidence type="ECO:0000259" key="14">
    <source>
        <dbReference type="PROSITE" id="PS50893"/>
    </source>
</evidence>
<dbReference type="FunFam" id="1.20.1560.10:FF:000037">
    <property type="entry name" value="ATP-binding cassette subfamily C member 10"/>
    <property type="match status" value="1"/>
</dbReference>
<feature type="transmembrane region" description="Helical" evidence="13">
    <location>
        <begin position="413"/>
        <end position="437"/>
    </location>
</feature>
<dbReference type="CDD" id="cd03250">
    <property type="entry name" value="ABCC_MRP_domain1"/>
    <property type="match status" value="1"/>
</dbReference>
<feature type="transmembrane region" description="Helical" evidence="13">
    <location>
        <begin position="508"/>
        <end position="531"/>
    </location>
</feature>
<dbReference type="EMBL" id="JRKL02001500">
    <property type="protein sequence ID" value="KAF3963668.1"/>
    <property type="molecule type" value="Genomic_DNA"/>
</dbReference>
<keyword evidence="7" id="KW-0547">Nucleotide-binding</keyword>
<keyword evidence="8" id="KW-0067">ATP-binding</keyword>
<evidence type="ECO:0000256" key="10">
    <source>
        <dbReference type="ARBA" id="ARBA00022989"/>
    </source>
</evidence>
<comment type="catalytic activity">
    <reaction evidence="12">
        <text>ATP + H2O + xenobioticSide 1 = ADP + phosphate + xenobioticSide 2.</text>
        <dbReference type="EC" id="7.6.2.2"/>
    </reaction>
</comment>
<dbReference type="InterPro" id="IPR027417">
    <property type="entry name" value="P-loop_NTPase"/>
</dbReference>
<comment type="subcellular location">
    <subcellularLocation>
        <location evidence="1">Membrane</location>
    </subcellularLocation>
</comment>
<dbReference type="InterPro" id="IPR011527">
    <property type="entry name" value="ABC1_TM_dom"/>
</dbReference>
<dbReference type="Gene3D" id="1.20.1560.10">
    <property type="entry name" value="ABC transporter type 1, transmembrane domain"/>
    <property type="match status" value="2"/>
</dbReference>
<dbReference type="GO" id="GO:0016887">
    <property type="term" value="F:ATP hydrolysis activity"/>
    <property type="evidence" value="ECO:0007669"/>
    <property type="project" value="InterPro"/>
</dbReference>
<feature type="transmembrane region" description="Helical" evidence="13">
    <location>
        <begin position="1134"/>
        <end position="1153"/>
    </location>
</feature>
<dbReference type="PROSITE" id="PS00211">
    <property type="entry name" value="ABC_TRANSPORTER_1"/>
    <property type="match status" value="2"/>
</dbReference>
<keyword evidence="10 13" id="KW-1133">Transmembrane helix</keyword>
<keyword evidence="6" id="KW-0677">Repeat</keyword>
<dbReference type="PANTHER" id="PTHR24223:SF330">
    <property type="entry name" value="ATP-BINDING CASSETTE SUB-FAMILY C MEMBER 10"/>
    <property type="match status" value="1"/>
</dbReference>
<dbReference type="Gene3D" id="3.40.50.300">
    <property type="entry name" value="P-loop containing nucleotide triphosphate hydrolases"/>
    <property type="match status" value="2"/>
</dbReference>
<dbReference type="OrthoDB" id="6500128at2759"/>
<dbReference type="PROSITE" id="PS50929">
    <property type="entry name" value="ABC_TM1F"/>
    <property type="match status" value="2"/>
</dbReference>
<feature type="transmembrane region" description="Helical" evidence="13">
    <location>
        <begin position="1045"/>
        <end position="1064"/>
    </location>
</feature>
<dbReference type="InterPro" id="IPR050173">
    <property type="entry name" value="ABC_transporter_C-like"/>
</dbReference>
<comment type="caution">
    <text evidence="16">The sequence shown here is derived from an EMBL/GenBank/DDBJ whole genome shotgun (WGS) entry which is preliminary data.</text>
</comment>
<dbReference type="GO" id="GO:0016020">
    <property type="term" value="C:membrane"/>
    <property type="evidence" value="ECO:0007669"/>
    <property type="project" value="UniProtKB-SubCell"/>
</dbReference>
<evidence type="ECO:0000256" key="4">
    <source>
        <dbReference type="ARBA" id="ARBA00022448"/>
    </source>
</evidence>
<dbReference type="EC" id="7.6.2.2" evidence="3"/>
<dbReference type="FunFam" id="3.40.50.300:FF:002065">
    <property type="entry name" value="ABC transporter C family member 13"/>
    <property type="match status" value="1"/>
</dbReference>
<evidence type="ECO:0000313" key="16">
    <source>
        <dbReference type="EMBL" id="KAF3963668.1"/>
    </source>
</evidence>
<dbReference type="SUPFAM" id="SSF52540">
    <property type="entry name" value="P-loop containing nucleoside triphosphate hydrolases"/>
    <property type="match status" value="2"/>
</dbReference>
<feature type="transmembrane region" description="Helical" evidence="13">
    <location>
        <begin position="29"/>
        <end position="48"/>
    </location>
</feature>
<dbReference type="GO" id="GO:0008559">
    <property type="term" value="F:ABC-type xenobiotic transporter activity"/>
    <property type="evidence" value="ECO:0007669"/>
    <property type="project" value="UniProtKB-EC"/>
</dbReference>
<dbReference type="CDD" id="cd18605">
    <property type="entry name" value="ABC_6TM_MRP7_D2_like"/>
    <property type="match status" value="1"/>
</dbReference>
<keyword evidence="4" id="KW-0813">Transport</keyword>
<name>A0A8J4RJL6_9ROSI</name>
<evidence type="ECO:0000256" key="9">
    <source>
        <dbReference type="ARBA" id="ARBA00022967"/>
    </source>
</evidence>
<organism evidence="16 17">
    <name type="scientific">Castanea mollissima</name>
    <name type="common">Chinese chestnut</name>
    <dbReference type="NCBI Taxonomy" id="60419"/>
    <lineage>
        <taxon>Eukaryota</taxon>
        <taxon>Viridiplantae</taxon>
        <taxon>Streptophyta</taxon>
        <taxon>Embryophyta</taxon>
        <taxon>Tracheophyta</taxon>
        <taxon>Spermatophyta</taxon>
        <taxon>Magnoliopsida</taxon>
        <taxon>eudicotyledons</taxon>
        <taxon>Gunneridae</taxon>
        <taxon>Pentapetalae</taxon>
        <taxon>rosids</taxon>
        <taxon>fabids</taxon>
        <taxon>Fagales</taxon>
        <taxon>Fagaceae</taxon>
        <taxon>Castanea</taxon>
    </lineage>
</organism>
<feature type="domain" description="ABC transporter" evidence="14">
    <location>
        <begin position="1228"/>
        <end position="1461"/>
    </location>
</feature>
<dbReference type="GO" id="GO:0005524">
    <property type="term" value="F:ATP binding"/>
    <property type="evidence" value="ECO:0007669"/>
    <property type="project" value="UniProtKB-KW"/>
</dbReference>
<dbReference type="PANTHER" id="PTHR24223">
    <property type="entry name" value="ATP-BINDING CASSETTE SUB-FAMILY C"/>
    <property type="match status" value="1"/>
</dbReference>
<evidence type="ECO:0000313" key="17">
    <source>
        <dbReference type="Proteomes" id="UP000737018"/>
    </source>
</evidence>
<sequence>MDDFFMNLICPNSPSVWDGNRLSECFNNMVLGFGVNAISLVMISIIGITHRSPPRSRRINMLERLFLHFLPAFGACLSFLDVVLILIKALHGDFIVHHEWFFKCSQFAVWTSILLFSKSSNYHYIFCNLILCFWWIVKPILGVIYLLAMLSSSGILRCLKESIVVLLDIMFGISVNIIRIKQTSSRSSSIEESLLSTDKDLEEGCHRDSGNSQSYWDLMTFESITSVMNHGVTKQLDFEDLLRLPADMDPLSCHNRLLSCWQDQQIKNCSNPSLFRAICYAYGWPYVRLGLLKVLNDCIGFAGPLLLNKLIRFLQQGSGHLDGYVLAISLGLTSVLKSFFDTQYSFHLSKLKLKLRSGIMTVIYQKCLHINLAERSKFSEGEIQTFMSIDADRTVNLCNSFHDFWSLPLQIGVALYLLYVQVKFAFVSGIAITILLIPVNKWISKLILSATEKMMKQKDERIRRTGELLTYIRTLKMYGWELLFSGWLMETRSSEVTHLSTRKYLDAWCVFFWAATPALFSLFTFGLFALMGHQLDAATVFTCLALFNTLISPLNSFPWVINGLIDAIISTRRLSRFLSCYEHKCEVELTADSSSPGLSNEESAAIFKDKSIVIHDACCAWSCSNEKEWNMVLNHVTLELPKGSFVAVIGEIGSGKSSLLNSILGEMHVLHGLIHSSGSIAYVPQVPWILSGTVRDNILFGKNYDPRRYSDTLQACALDVDISLMIGGDMAYIGEKGVNISGGQRARLALARAIYHGSDIFMLDDVLSAVDAQVAQWILYNAILGPLMKQCTRVLCTHNVQAISSADLVVLMEKGHVKWVGSSADLSVSSYSAFSPLNEFDTSLRIQRQECSMAANTEGKQSLLEKSTTHVSEEAEEIIEVELRKEGRVELTVYKNYAAFSGWSITVVICLSAILMQASRNGNDLWLSYWVDTTGSSQTDFSTSFYLVILFIFCIINSFLTLVRAFSFAFGGLGAAVKVHNTLLHKLVSAPVQFFDQTPAGRILNRLSSDLYTIDDSLPFILNILLANLVGLLGIAIVLSCVQVFFLLLLLPFWYIYSKLQFFYRSTSRELRRLDSVSRSPIYASFTETLDGSSTIRAFKSEDFFLATFTRHVLMYQQTSYSELTASLWLSLRLQLLAASIISFVALMAIIGSHRGLPISFGTPGLVGLALSYAAPIVSLLGSFLTSFTETEKEMVSVERALQYMDIPQEELHGCQALNPDWPHQGVIEFHNVTLRYLPSLPAALCDINFTVGEGMQVGIIGRTGAGKSSVLNALFRLTPICRGHILVDGINIADVPVRELRTHFSVVPQSPFLFEGSVRDNLDPFRVSNDFKIWEVLEKCHVKDDVEAAGGLDIPVKGAGTSFSVGQRQLLCLARALLKPTKVLCLDECTASVDTQTASVIQNAISTECRGMTVITIAHRISMVLNMDNILILDRGILVEQGNPQALLQDEFSRFSVFAKASTM</sequence>
<feature type="transmembrane region" description="Helical" evidence="13">
    <location>
        <begin position="944"/>
        <end position="963"/>
    </location>
</feature>
<accession>A0A8J4RJL6</accession>
<keyword evidence="5 13" id="KW-0812">Transmembrane</keyword>
<feature type="transmembrane region" description="Helical" evidence="13">
    <location>
        <begin position="537"/>
        <end position="565"/>
    </location>
</feature>
<evidence type="ECO:0000256" key="13">
    <source>
        <dbReference type="SAM" id="Phobius"/>
    </source>
</evidence>
<dbReference type="FunFam" id="3.40.50.300:FF:000630">
    <property type="entry name" value="ATP-binding cassette (ABC) transporter, putative"/>
    <property type="match status" value="1"/>
</dbReference>
<evidence type="ECO:0000256" key="3">
    <source>
        <dbReference type="ARBA" id="ARBA00012191"/>
    </source>
</evidence>
<keyword evidence="9" id="KW-1278">Translocase</keyword>
<dbReference type="Proteomes" id="UP000737018">
    <property type="component" value="Unassembled WGS sequence"/>
</dbReference>
<dbReference type="InterPro" id="IPR003439">
    <property type="entry name" value="ABC_transporter-like_ATP-bd"/>
</dbReference>
<feature type="transmembrane region" description="Helical" evidence="13">
    <location>
        <begin position="1165"/>
        <end position="1185"/>
    </location>
</feature>
<evidence type="ECO:0000259" key="15">
    <source>
        <dbReference type="PROSITE" id="PS50929"/>
    </source>
</evidence>
<gene>
    <name evidence="16" type="ORF">CMV_011967</name>
</gene>
<feature type="transmembrane region" description="Helical" evidence="13">
    <location>
        <begin position="69"/>
        <end position="88"/>
    </location>
</feature>
<comment type="similarity">
    <text evidence="2">Belongs to the ABC transporter superfamily. ABCC family. Conjugate transporter (TC 3.A.1.208) subfamily.</text>
</comment>
<evidence type="ECO:0000256" key="2">
    <source>
        <dbReference type="ARBA" id="ARBA00009726"/>
    </source>
</evidence>
<evidence type="ECO:0000256" key="1">
    <source>
        <dbReference type="ARBA" id="ARBA00004370"/>
    </source>
</evidence>
<dbReference type="InterPro" id="IPR003593">
    <property type="entry name" value="AAA+_ATPase"/>
</dbReference>
<feature type="domain" description="ABC transmembrane type-1" evidence="15">
    <location>
        <begin position="907"/>
        <end position="1193"/>
    </location>
</feature>
<dbReference type="PROSITE" id="PS50893">
    <property type="entry name" value="ABC_TRANSPORTER_2"/>
    <property type="match status" value="2"/>
</dbReference>
<feature type="domain" description="ABC transporter" evidence="14">
    <location>
        <begin position="607"/>
        <end position="839"/>
    </location>
</feature>
<dbReference type="CDD" id="cd03244">
    <property type="entry name" value="ABCC_MRP_domain2"/>
    <property type="match status" value="1"/>
</dbReference>
<evidence type="ECO:0000256" key="5">
    <source>
        <dbReference type="ARBA" id="ARBA00022692"/>
    </source>
</evidence>
<evidence type="ECO:0000256" key="6">
    <source>
        <dbReference type="ARBA" id="ARBA00022737"/>
    </source>
</evidence>
<evidence type="ECO:0000256" key="7">
    <source>
        <dbReference type="ARBA" id="ARBA00022741"/>
    </source>
</evidence>
<dbReference type="InterPro" id="IPR017871">
    <property type="entry name" value="ABC_transporter-like_CS"/>
</dbReference>
<feature type="transmembrane region" description="Helical" evidence="13">
    <location>
        <begin position="129"/>
        <end position="150"/>
    </location>
</feature>
<dbReference type="Pfam" id="PF00664">
    <property type="entry name" value="ABC_membrane"/>
    <property type="match status" value="2"/>
</dbReference>
<proteinExistence type="inferred from homology"/>
<dbReference type="FunFam" id="1.20.1560.10:FF:000002">
    <property type="entry name" value="ABC transporter C family member 5"/>
    <property type="match status" value="1"/>
</dbReference>
<feature type="transmembrane region" description="Helical" evidence="13">
    <location>
        <begin position="897"/>
        <end position="918"/>
    </location>
</feature>
<dbReference type="Pfam" id="PF00005">
    <property type="entry name" value="ABC_tran"/>
    <property type="match status" value="2"/>
</dbReference>
<dbReference type="CDD" id="cd18598">
    <property type="entry name" value="ABC_6TM_MRP7_D1_like"/>
    <property type="match status" value="1"/>
</dbReference>
<dbReference type="SMART" id="SM00382">
    <property type="entry name" value="AAA"/>
    <property type="match status" value="2"/>
</dbReference>
<evidence type="ECO:0000256" key="11">
    <source>
        <dbReference type="ARBA" id="ARBA00023136"/>
    </source>
</evidence>
<evidence type="ECO:0000256" key="8">
    <source>
        <dbReference type="ARBA" id="ARBA00022840"/>
    </source>
</evidence>
<feature type="transmembrane region" description="Helical" evidence="13">
    <location>
        <begin position="1020"/>
        <end position="1039"/>
    </location>
</feature>
<keyword evidence="11 13" id="KW-0472">Membrane</keyword>
<feature type="domain" description="ABC transmembrane type-1" evidence="15">
    <location>
        <begin position="291"/>
        <end position="566"/>
    </location>
</feature>
<dbReference type="InterPro" id="IPR036640">
    <property type="entry name" value="ABC1_TM_sf"/>
</dbReference>
<reference evidence="16" key="1">
    <citation type="submission" date="2020-03" db="EMBL/GenBank/DDBJ databases">
        <title>Castanea mollissima Vanexum genome sequencing.</title>
        <authorList>
            <person name="Staton M."/>
        </authorList>
    </citation>
    <scope>NUCLEOTIDE SEQUENCE</scope>
    <source>
        <tissue evidence="16">Leaf</tissue>
    </source>
</reference>
<evidence type="ECO:0000256" key="12">
    <source>
        <dbReference type="ARBA" id="ARBA00034018"/>
    </source>
</evidence>
<dbReference type="SUPFAM" id="SSF90123">
    <property type="entry name" value="ABC transporter transmembrane region"/>
    <property type="match status" value="2"/>
</dbReference>
<protein>
    <recommendedName>
        <fullName evidence="3">ABC-type xenobiotic transporter</fullName>
        <ecNumber evidence="3">7.6.2.2</ecNumber>
    </recommendedName>
</protein>
<keyword evidence="17" id="KW-1185">Reference proteome</keyword>